<keyword evidence="3" id="KW-1185">Reference proteome</keyword>
<keyword evidence="1" id="KW-0472">Membrane</keyword>
<dbReference type="AlphaFoldDB" id="W6U199"/>
<keyword evidence="1" id="KW-0812">Transmembrane</keyword>
<evidence type="ECO:0000313" key="2">
    <source>
        <dbReference type="EMBL" id="EUB54266.1"/>
    </source>
</evidence>
<accession>W6U199</accession>
<dbReference type="RefSeq" id="XP_024345462.1">
    <property type="nucleotide sequence ID" value="XM_024500126.1"/>
</dbReference>
<gene>
    <name evidence="2" type="ORF">EGR_10877</name>
</gene>
<protein>
    <submittedName>
        <fullName evidence="2">Uncharacterized protein</fullName>
    </submittedName>
</protein>
<proteinExistence type="predicted"/>
<reference evidence="2 3" key="1">
    <citation type="journal article" date="2013" name="Nat. Genet.">
        <title>The genome of the hydatid tapeworm Echinococcus granulosus.</title>
        <authorList>
            <person name="Zheng H."/>
            <person name="Zhang W."/>
            <person name="Zhang L."/>
            <person name="Zhang Z."/>
            <person name="Li J."/>
            <person name="Lu G."/>
            <person name="Zhu Y."/>
            <person name="Wang Y."/>
            <person name="Huang Y."/>
            <person name="Liu J."/>
            <person name="Kang H."/>
            <person name="Chen J."/>
            <person name="Wang L."/>
            <person name="Chen A."/>
            <person name="Yu S."/>
            <person name="Gao Z."/>
            <person name="Jin L."/>
            <person name="Gu W."/>
            <person name="Wang Z."/>
            <person name="Zhao L."/>
            <person name="Shi B."/>
            <person name="Wen H."/>
            <person name="Lin R."/>
            <person name="Jones M.K."/>
            <person name="Brejova B."/>
            <person name="Vinar T."/>
            <person name="Zhao G."/>
            <person name="McManus D.P."/>
            <person name="Chen Z."/>
            <person name="Zhou Y."/>
            <person name="Wang S."/>
        </authorList>
    </citation>
    <scope>NUCLEOTIDE SEQUENCE [LARGE SCALE GENOMIC DNA]</scope>
</reference>
<organism evidence="2 3">
    <name type="scientific">Echinococcus granulosus</name>
    <name type="common">Hydatid tapeworm</name>
    <dbReference type="NCBI Taxonomy" id="6210"/>
    <lineage>
        <taxon>Eukaryota</taxon>
        <taxon>Metazoa</taxon>
        <taxon>Spiralia</taxon>
        <taxon>Lophotrochozoa</taxon>
        <taxon>Platyhelminthes</taxon>
        <taxon>Cestoda</taxon>
        <taxon>Eucestoda</taxon>
        <taxon>Cyclophyllidea</taxon>
        <taxon>Taeniidae</taxon>
        <taxon>Echinococcus</taxon>
        <taxon>Echinococcus granulosus group</taxon>
    </lineage>
</organism>
<dbReference type="KEGG" id="egl:EGR_10877"/>
<comment type="caution">
    <text evidence="2">The sequence shown here is derived from an EMBL/GenBank/DDBJ whole genome shotgun (WGS) entry which is preliminary data.</text>
</comment>
<evidence type="ECO:0000313" key="3">
    <source>
        <dbReference type="Proteomes" id="UP000019149"/>
    </source>
</evidence>
<evidence type="ECO:0000256" key="1">
    <source>
        <dbReference type="SAM" id="Phobius"/>
    </source>
</evidence>
<keyword evidence="1" id="KW-1133">Transmembrane helix</keyword>
<dbReference type="Proteomes" id="UP000019149">
    <property type="component" value="Unassembled WGS sequence"/>
</dbReference>
<name>W6U199_ECHGR</name>
<dbReference type="GeneID" id="36346592"/>
<dbReference type="CTD" id="36346592"/>
<sequence>MMTARTEKQLCKSMRFFLNGKSNVLMELQPLSCRDPLTSIHLKKEHSLLSSRTVKLDLCIDESMAPFMNQFGSQTAIPPKGNIAQSVKLLPSRANQHHRWCGHSFTNKSGNSKKMQVTLQAQHICTIWPVVLLVPHILRVIYNSTRVCSEFIPFYRKTSSTSLKNSDFILKAISRYVIEIGVGIIILSVYLNSNDLKILHSHTLHKE</sequence>
<dbReference type="EMBL" id="APAU02000290">
    <property type="protein sequence ID" value="EUB54266.1"/>
    <property type="molecule type" value="Genomic_DNA"/>
</dbReference>
<feature type="transmembrane region" description="Helical" evidence="1">
    <location>
        <begin position="173"/>
        <end position="191"/>
    </location>
</feature>